<comment type="similarity">
    <text evidence="1">Belongs to the AHA1 family.</text>
</comment>
<reference evidence="3 4" key="1">
    <citation type="submission" date="2019-12" db="EMBL/GenBank/DDBJ databases">
        <authorList>
            <person name="Li C."/>
            <person name="Zhao J."/>
        </authorList>
    </citation>
    <scope>NUCLEOTIDE SEQUENCE [LARGE SCALE GENOMIC DNA]</scope>
    <source>
        <strain evidence="3 4">NEAU-DD11</strain>
    </source>
</reference>
<gene>
    <name evidence="3" type="ORF">GPY61_28095</name>
</gene>
<dbReference type="InterPro" id="IPR013538">
    <property type="entry name" value="ASHA1/2-like_C"/>
</dbReference>
<evidence type="ECO:0000313" key="3">
    <source>
        <dbReference type="EMBL" id="MVW63797.1"/>
    </source>
</evidence>
<dbReference type="Gene3D" id="3.30.530.20">
    <property type="match status" value="1"/>
</dbReference>
<dbReference type="EMBL" id="WSES01000009">
    <property type="protein sequence ID" value="MVW63797.1"/>
    <property type="molecule type" value="Genomic_DNA"/>
</dbReference>
<dbReference type="CDD" id="cd08898">
    <property type="entry name" value="SRPBCC_CalC_Aha1-like_5"/>
    <property type="match status" value="1"/>
</dbReference>
<protein>
    <submittedName>
        <fullName evidence="3">Vanillate O-demethylase oxidoreductase VanB</fullName>
    </submittedName>
</protein>
<dbReference type="SUPFAM" id="SSF55961">
    <property type="entry name" value="Bet v1-like"/>
    <property type="match status" value="1"/>
</dbReference>
<dbReference type="InterPro" id="IPR023393">
    <property type="entry name" value="START-like_dom_sf"/>
</dbReference>
<sequence length="155" mass="17434">MEHASDTDRIERSIVIDAPRATVWNALADADAFGRWFGADLKGRTFAPGQRARGNITYPGYEHLHFDVVIDRMQPLELLSFRWHPYAVDPAVDYSEEQPTLVTFTLADAGTNRTLLTIVESGFDNVPPHRRLEAFRMNGAGWDAQLTNIVRHVAA</sequence>
<name>A0A7X3KAM2_9BURK</name>
<keyword evidence="3" id="KW-0808">Transferase</keyword>
<dbReference type="GO" id="GO:0032259">
    <property type="term" value="P:methylation"/>
    <property type="evidence" value="ECO:0007669"/>
    <property type="project" value="UniProtKB-KW"/>
</dbReference>
<dbReference type="AlphaFoldDB" id="A0A7X3KAM2"/>
<dbReference type="Pfam" id="PF08327">
    <property type="entry name" value="AHSA1"/>
    <property type="match status" value="1"/>
</dbReference>
<proteinExistence type="inferred from homology"/>
<evidence type="ECO:0000256" key="1">
    <source>
        <dbReference type="ARBA" id="ARBA00006817"/>
    </source>
</evidence>
<evidence type="ECO:0000313" key="4">
    <source>
        <dbReference type="Proteomes" id="UP000443353"/>
    </source>
</evidence>
<dbReference type="RefSeq" id="WP_056133508.1">
    <property type="nucleotide sequence ID" value="NZ_WSES01000009.1"/>
</dbReference>
<keyword evidence="4" id="KW-1185">Reference proteome</keyword>
<dbReference type="GO" id="GO:0008168">
    <property type="term" value="F:methyltransferase activity"/>
    <property type="evidence" value="ECO:0007669"/>
    <property type="project" value="UniProtKB-KW"/>
</dbReference>
<keyword evidence="3" id="KW-0489">Methyltransferase</keyword>
<evidence type="ECO:0000259" key="2">
    <source>
        <dbReference type="Pfam" id="PF08327"/>
    </source>
</evidence>
<feature type="domain" description="Activator of Hsp90 ATPase homologue 1/2-like C-terminal" evidence="2">
    <location>
        <begin position="17"/>
        <end position="153"/>
    </location>
</feature>
<dbReference type="Proteomes" id="UP000443353">
    <property type="component" value="Unassembled WGS sequence"/>
</dbReference>
<organism evidence="3 4">
    <name type="scientific">Massilia cellulosiltytica</name>
    <dbReference type="NCBI Taxonomy" id="2683234"/>
    <lineage>
        <taxon>Bacteria</taxon>
        <taxon>Pseudomonadati</taxon>
        <taxon>Pseudomonadota</taxon>
        <taxon>Betaproteobacteria</taxon>
        <taxon>Burkholderiales</taxon>
        <taxon>Oxalobacteraceae</taxon>
        <taxon>Telluria group</taxon>
        <taxon>Massilia</taxon>
    </lineage>
</organism>
<accession>A0A7X3KAM2</accession>
<comment type="caution">
    <text evidence="3">The sequence shown here is derived from an EMBL/GenBank/DDBJ whole genome shotgun (WGS) entry which is preliminary data.</text>
</comment>